<organism evidence="6 7">
    <name type="scientific">Wickerhamomyces ciferrii (strain ATCC 14091 / BCRC 22168 / CBS 111 / JCM 3599 / NBRC 0793 / NRRL Y-1031 F-60-10)</name>
    <name type="common">Yeast</name>
    <name type="synonym">Pichia ciferrii</name>
    <dbReference type="NCBI Taxonomy" id="1206466"/>
    <lineage>
        <taxon>Eukaryota</taxon>
        <taxon>Fungi</taxon>
        <taxon>Dikarya</taxon>
        <taxon>Ascomycota</taxon>
        <taxon>Saccharomycotina</taxon>
        <taxon>Saccharomycetes</taxon>
        <taxon>Phaffomycetales</taxon>
        <taxon>Wickerhamomycetaceae</taxon>
        <taxon>Wickerhamomyces</taxon>
    </lineage>
</organism>
<evidence type="ECO:0000256" key="3">
    <source>
        <dbReference type="PROSITE-ProRule" id="PRU00103"/>
    </source>
</evidence>
<comment type="caution">
    <text evidence="6">The sequence shown here is derived from an EMBL/GenBank/DDBJ whole genome shotgun (WGS) entry which is preliminary data.</text>
</comment>
<dbReference type="Gene3D" id="1.25.10.10">
    <property type="entry name" value="Leucine-rich Repeat Variant"/>
    <property type="match status" value="4"/>
</dbReference>
<dbReference type="EMBL" id="CAIF01000270">
    <property type="protein sequence ID" value="CCH46758.1"/>
    <property type="molecule type" value="Genomic_DNA"/>
</dbReference>
<dbReference type="InterPro" id="IPR056810">
    <property type="entry name" value="GNC1-like_N"/>
</dbReference>
<dbReference type="Pfam" id="PF25801">
    <property type="entry name" value="HEAT_GCN1_C_2"/>
    <property type="match status" value="1"/>
</dbReference>
<dbReference type="Pfam" id="PF24916">
    <property type="entry name" value="HEAT_GCN1_fung"/>
    <property type="match status" value="1"/>
</dbReference>
<proteinExistence type="inferred from homology"/>
<dbReference type="GO" id="GO:0005829">
    <property type="term" value="C:cytosol"/>
    <property type="evidence" value="ECO:0007669"/>
    <property type="project" value="TreeGrafter"/>
</dbReference>
<feature type="domain" description="TOG" evidence="5">
    <location>
        <begin position="1347"/>
        <end position="1566"/>
    </location>
</feature>
<dbReference type="FunFam" id="1.25.10.10:FF:000096">
    <property type="entry name" value="eIF-2-alpha kinase activator gcn1"/>
    <property type="match status" value="1"/>
</dbReference>
<dbReference type="InParanoid" id="K0L060"/>
<dbReference type="eggNOG" id="KOG1242">
    <property type="taxonomic scope" value="Eukaryota"/>
</dbReference>
<dbReference type="HOGENOM" id="CLU_000504_2_0_1"/>
<dbReference type="InterPro" id="IPR057546">
    <property type="entry name" value="HEAT_GCN1"/>
</dbReference>
<dbReference type="Pfam" id="PF23271">
    <property type="entry name" value="HEAT_GCN1"/>
    <property type="match status" value="2"/>
</dbReference>
<feature type="coiled-coil region" evidence="4">
    <location>
        <begin position="787"/>
        <end position="832"/>
    </location>
</feature>
<evidence type="ECO:0000259" key="5">
    <source>
        <dbReference type="SMART" id="SM01349"/>
    </source>
</evidence>
<keyword evidence="7" id="KW-1185">Reference proteome</keyword>
<dbReference type="GO" id="GO:0006417">
    <property type="term" value="P:regulation of translation"/>
    <property type="evidence" value="ECO:0007669"/>
    <property type="project" value="TreeGrafter"/>
</dbReference>
<dbReference type="STRING" id="1206466.K0L060"/>
<dbReference type="Proteomes" id="UP000009328">
    <property type="component" value="Unassembled WGS sequence"/>
</dbReference>
<feature type="repeat" description="HEAT" evidence="3">
    <location>
        <begin position="1507"/>
        <end position="1545"/>
    </location>
</feature>
<dbReference type="InterPro" id="IPR034085">
    <property type="entry name" value="TOG"/>
</dbReference>
<feature type="domain" description="TOG" evidence="5">
    <location>
        <begin position="1654"/>
        <end position="1910"/>
    </location>
</feature>
<feature type="repeat" description="HEAT" evidence="3">
    <location>
        <begin position="1619"/>
        <end position="1664"/>
    </location>
</feature>
<keyword evidence="2" id="KW-0677">Repeat</keyword>
<dbReference type="InterPro" id="IPR011989">
    <property type="entry name" value="ARM-like"/>
</dbReference>
<dbReference type="SUPFAM" id="SSF48371">
    <property type="entry name" value="ARM repeat"/>
    <property type="match status" value="4"/>
</dbReference>
<dbReference type="Pfam" id="PF24993">
    <property type="entry name" value="GNC1_N"/>
    <property type="match status" value="1"/>
</dbReference>
<feature type="repeat" description="HEAT" evidence="3">
    <location>
        <begin position="1664"/>
        <end position="1703"/>
    </location>
</feature>
<dbReference type="InterPro" id="IPR022716">
    <property type="entry name" value="Gcn1_N"/>
</dbReference>
<dbReference type="InterPro" id="IPR021133">
    <property type="entry name" value="HEAT_type_2"/>
</dbReference>
<keyword evidence="4" id="KW-0175">Coiled coil</keyword>
<dbReference type="InterPro" id="IPR056809">
    <property type="entry name" value="HEAT_GCN1_fung"/>
</dbReference>
<dbReference type="Pfam" id="PF12074">
    <property type="entry name" value="Gcn1_N"/>
    <property type="match status" value="1"/>
</dbReference>
<name>K0L060_WICCF</name>
<dbReference type="InterPro" id="IPR016024">
    <property type="entry name" value="ARM-type_fold"/>
</dbReference>
<reference evidence="6 7" key="1">
    <citation type="journal article" date="2012" name="Eukaryot. Cell">
        <title>Draft genome sequence of Wickerhamomyces ciferrii NRRL Y-1031 F-60-10.</title>
        <authorList>
            <person name="Schneider J."/>
            <person name="Andrea H."/>
            <person name="Blom J."/>
            <person name="Jaenicke S."/>
            <person name="Ruckert C."/>
            <person name="Schorsch C."/>
            <person name="Szczepanowski R."/>
            <person name="Farwick M."/>
            <person name="Goesmann A."/>
            <person name="Puhler A."/>
            <person name="Schaffer S."/>
            <person name="Tauch A."/>
            <person name="Kohler T."/>
            <person name="Brinkrolf K."/>
        </authorList>
    </citation>
    <scope>NUCLEOTIDE SEQUENCE [LARGE SCALE GENOMIC DNA]</scope>
    <source>
        <strain evidence="7">ATCC 14091 / BCRC 22168 / CBS 111 / JCM 3599 / NBRC 0793 / NRRL Y-1031 F-60-10</strain>
    </source>
</reference>
<dbReference type="Pfam" id="PF24984">
    <property type="entry name" value="HEAT_EF3_GNC1"/>
    <property type="match status" value="1"/>
</dbReference>
<protein>
    <submittedName>
        <fullName evidence="6">Translational activator</fullName>
    </submittedName>
</protein>
<dbReference type="Pfam" id="PF24987">
    <property type="entry name" value="HEAT_EF3_N"/>
    <property type="match status" value="1"/>
</dbReference>
<gene>
    <name evidence="6" type="ORF">BN7_6357</name>
</gene>
<evidence type="ECO:0000313" key="7">
    <source>
        <dbReference type="Proteomes" id="UP000009328"/>
    </source>
</evidence>
<evidence type="ECO:0000313" key="6">
    <source>
        <dbReference type="EMBL" id="CCH46758.1"/>
    </source>
</evidence>
<dbReference type="PROSITE" id="PS50077">
    <property type="entry name" value="HEAT_REPEAT"/>
    <property type="match status" value="3"/>
</dbReference>
<dbReference type="FunCoup" id="K0L060">
    <property type="interactions" value="1491"/>
</dbReference>
<dbReference type="SMART" id="SM01349">
    <property type="entry name" value="TOG"/>
    <property type="match status" value="2"/>
</dbReference>
<evidence type="ECO:0000256" key="4">
    <source>
        <dbReference type="SAM" id="Coils"/>
    </source>
</evidence>
<evidence type="ECO:0000256" key="1">
    <source>
        <dbReference type="ARBA" id="ARBA00007366"/>
    </source>
</evidence>
<dbReference type="PANTHER" id="PTHR23346:SF7">
    <property type="entry name" value="STALLED RIBOSOME SENSOR GCN1"/>
    <property type="match status" value="1"/>
</dbReference>
<evidence type="ECO:0000256" key="2">
    <source>
        <dbReference type="ARBA" id="ARBA00022737"/>
    </source>
</evidence>
<dbReference type="GO" id="GO:0034198">
    <property type="term" value="P:cellular response to amino acid starvation"/>
    <property type="evidence" value="ECO:0007669"/>
    <property type="project" value="TreeGrafter"/>
</dbReference>
<comment type="similarity">
    <text evidence="1">Belongs to the GCN1 family.</text>
</comment>
<dbReference type="PANTHER" id="PTHR23346">
    <property type="entry name" value="TRANSLATIONAL ACTIVATOR GCN1-RELATED"/>
    <property type="match status" value="1"/>
</dbReference>
<sequence>MSGESISWELLSSSLEKDLFLSSYKDRIAAFHKVESFLSQSREGQEKPITEIQSLLLRHYTNLLDNKSIELSTNILTQTFQLNKDSLPKFLQVFNKFVTKHICVAFNDLVVLSSWVNSILINFANDEILFEKIVKEIASTQLFIFESLYNQFTSEDDRHKNRIRKSILKSTRSALSALSSTQVSKYIKSATTSTSLPMGAITVLGLISKNASQLTDEDKTSVNEYYKKIVLASKTPLTNASDLAPFFNKFLSQDEFEKSLLPSLERSILRSPDLALPLTSNLLKSLPSSYDLPKYLTESKLLSQITSSYKSSKENVRELALDLYKVIIAYESTEDVLLKVADEFLKTLKSLSAAEQKALVAESLALIPIKFEKVSLKVASSLIAFVSKDQNEISLNELLTAFFKHILVPVKNGWEIPSDAKATVLKGLKDAKLQLRRLWAINLGSSIKNLEINEPLTQLITELFPALVQASEEVFSNPTNNIKGISIPYVVSVIANSIESLEGAESFISRTITETEKPSVLLNPRVYSKFTSEDEKLWFVESLFNVTKAFKESSTALGKSWITFILSKDSSPELRRLNFKLLADAYAVNQLIIGDSVISALYEALVKSSQSDEYNFNYVYSFSTRVLHALFQNSKDVIQDILIQHLSNTVIVSHHKSLVDTGFSWISLVLGSQIDPGLIVKLNHKDLVSQIADVLATNEESKLSSGIYHAAAAAASTLAFIEPSAVPLLLNDLIVDGLSSSRLNKISEQELAIYKAKEGELVINVLENKKNVVENKNTKDYETRKWEESLRKEVSKKQQATKKLTKEEQAIVNEQLSKESNIRQRIQEVQNNLYRGITIIDALSKNVELVDNGKSIWYATAVNKLLEVLSLNVTAELVGYFPIETFLNLSKAVSSKLGPLRFFLGVATLRVNEVKNPEERLSQEDLLELITRLLFRVKFLSDQQPFDYFSLIYALPLLTKVLERGKVVAIQNSKKPATKSEFVEEDKEEEQLHLAVEIIGTHAELFKNTTIPRENIINVLLSLLQLPSKAKLAKESLLTLCQHISVDYSEADLNLFLAGTLSPETFVRNTVLEALDQEFDLSDLSYSNEIWISCHDNDENNAEIAATIWEENKLSVTFDSIKSLYPFLGVADSGLRYSVARALSDAIRLTAFEKDIFRSVVEELQNLYVEKATPPEPLLDEFGLVIKTSQEQKDPWEDRNGIATTFKFIADLFVDEQLVADFINFIINKRALGDQETLVADEFKDAAIEIIDAHGAGTVETLIPVFESALSASKGTDKSEETIRENVVVLYGTLARHLSSSDARLSTIVDRLLKTLETPSERVQKAISDVIAPLVHLFKPKVGGYIEHLFKVLFEAKTNPRKRGAAYGIAGLAKGYGISSLAEFDIIRNLSDAADDKKDPKRRESVSIAFECLSSTLGKFFEPYVIEVLPIILKSLGDAVPEVRDTTTNTAKVMMQNTTGYGVKKLIPLAIENLDEISWRTKKGSVELLGSMAYLDPAQLSASLSTIVPEIVGVLNDSHKEVRKAADVSLKRFGEVIRNPEIQTLVPVLIKAIGDPTKHTEEALDALIKTQFVHYIDGPSLALIIHVIHRGMKDRSANTKRKACQIVGNMAILVDTKDLLPYLHQLISELEIAMVDPVPNTRATAARALGALVEKLGEEQFPYLIPRLLDTLSDETKAGDRLGSAQALAEVINGIGIRKLDELLPTILKGATSTRASTREGYLPLLLFIPVCFGSQFAPYITQIIPAILNGLADTDESIRGTALRAGRLIVKNYASKAIDLLLPELEKGLLDVNHRIRQSSVELTGDLLFQVTGISGKNELVEEENEFSGALNTQLVDVLGVERRDRVLALLFICRSDVSGAVRSATIDIWKSLVANTPRTVKEILPTLTNIIIRRLANRDEQQRQIAAQTLGELVRRVGGNALPQLLPTLQESVQTSDPDAKQGACIAVHELIGSSNEDSIYEYQEIFVDIIRSTLVDPSPQVRESAAQAFDIFQNTVGKVAVDEIIPYLLNLLESPNSEDALAALQEIMTTKSEVIFPILIPTLLESPIDAFRARALGSMAEVAGKALYKRLTTVINALVKELVREDVDDEAAAVLKESFDKIILSVEDDEGLHPLLQQLLALIKGDDPKKRAIIYERLSPFFSESTLDYSIYTQDLMTQSILSLDDKDPEVVKHSVVALAALTKKQPKESLERLVKPAKQALQITGVSGQDLYGFTLPKGANSILPVFSYGLMYGSSDVREVSALGIADLVSKTPVVHLRLLVTQITGPLIRVVGERFPSDVKAAILYALNVIFDKIPQYLRAFIPQLQRTFVKSLSDANNETLRLRAAKALGTLIEHQPRVDPLVSELVMGAKNAENSGVKTAMLKALLEVITKAGEKMSESSKTSILDLVEDEILEADDKLAVAYARLVGSLSRILTADEGLHILKSKVLDSKFDDGDSSKFAILTLNSFLKDAPDHIFNNGLLPQIVAALVDGTNSTSSYISDNSVLAIGKILLLQDEKAAPKAKPVSEEPFDIPFPLVSDLVKQLAITTLKPASNSLDTRRLSLTVVRTVSRQKGSIFKAQLDVIAPSVFACVRDVIIPIKLAAEKAYLALFNLVEDENMEGFNKWFQETSEKGTTVNTVIGTTVQMRSIGDYTKRVAVRLVGVERERIAAGGDEETLYSDRFEDEREIWAIGGVDLSNV</sequence>
<accession>K0L060</accession>
<dbReference type="GO" id="GO:0019887">
    <property type="term" value="F:protein kinase regulator activity"/>
    <property type="evidence" value="ECO:0007669"/>
    <property type="project" value="TreeGrafter"/>
</dbReference>